<dbReference type="EMBL" id="JAAOLE020000001">
    <property type="protein sequence ID" value="NVI42827.1"/>
    <property type="molecule type" value="Genomic_DNA"/>
</dbReference>
<proteinExistence type="predicted"/>
<gene>
    <name evidence="1" type="ORF">HAP48_006870</name>
</gene>
<sequence>MSPEEVERLNRAFTFSLKSLHLVDRNDPVSDIVARKVIEIDKSGAHDPHEIAARVAKEFGIPE</sequence>
<reference evidence="1" key="1">
    <citation type="submission" date="2020-06" db="EMBL/GenBank/DDBJ databases">
        <title>Whole Genome Sequence of Bradyrhizobium sp. Strain 1S1.</title>
        <authorList>
            <person name="Bromfield E.S.P."/>
            <person name="Cloutier S."/>
        </authorList>
    </citation>
    <scope>NUCLEOTIDE SEQUENCE [LARGE SCALE GENOMIC DNA]</scope>
    <source>
        <strain evidence="1">1S1</strain>
    </source>
</reference>
<name>A0A973VVU7_9BRAD</name>
<accession>A0A973VVU7</accession>
<dbReference type="AlphaFoldDB" id="A0A973VVU7"/>
<protein>
    <submittedName>
        <fullName evidence="1">Uncharacterized protein</fullName>
    </submittedName>
</protein>
<organism evidence="1">
    <name type="scientific">Bradyrhizobium septentrionale</name>
    <dbReference type="NCBI Taxonomy" id="1404411"/>
    <lineage>
        <taxon>Bacteria</taxon>
        <taxon>Pseudomonadati</taxon>
        <taxon>Pseudomonadota</taxon>
        <taxon>Alphaproteobacteria</taxon>
        <taxon>Hyphomicrobiales</taxon>
        <taxon>Nitrobacteraceae</taxon>
        <taxon>Bradyrhizobium</taxon>
    </lineage>
</organism>
<comment type="caution">
    <text evidence="1">The sequence shown here is derived from an EMBL/GenBank/DDBJ whole genome shotgun (WGS) entry which is preliminary data.</text>
</comment>
<evidence type="ECO:0000313" key="1">
    <source>
        <dbReference type="EMBL" id="NVI42827.1"/>
    </source>
</evidence>